<name>X0RGU5_9ZZZZ</name>
<dbReference type="EMBL" id="BARS01007647">
    <property type="protein sequence ID" value="GAF67963.1"/>
    <property type="molecule type" value="Genomic_DNA"/>
</dbReference>
<evidence type="ECO:0000256" key="2">
    <source>
        <dbReference type="ARBA" id="ARBA00022803"/>
    </source>
</evidence>
<dbReference type="InterPro" id="IPR051685">
    <property type="entry name" value="Ycf3/AcsC/BcsC/TPR_MFPF"/>
</dbReference>
<feature type="non-terminal residue" evidence="3">
    <location>
        <position position="1"/>
    </location>
</feature>
<dbReference type="PANTHER" id="PTHR44943:SF8">
    <property type="entry name" value="TPR REPEAT-CONTAINING PROTEIN MJ0263"/>
    <property type="match status" value="1"/>
</dbReference>
<dbReference type="InterPro" id="IPR011990">
    <property type="entry name" value="TPR-like_helical_dom_sf"/>
</dbReference>
<reference evidence="3" key="1">
    <citation type="journal article" date="2014" name="Front. Microbiol.">
        <title>High frequency of phylogenetically diverse reductive dehalogenase-homologous genes in deep subseafloor sedimentary metagenomes.</title>
        <authorList>
            <person name="Kawai M."/>
            <person name="Futagami T."/>
            <person name="Toyoda A."/>
            <person name="Takaki Y."/>
            <person name="Nishi S."/>
            <person name="Hori S."/>
            <person name="Arai W."/>
            <person name="Tsubouchi T."/>
            <person name="Morono Y."/>
            <person name="Uchiyama I."/>
            <person name="Ito T."/>
            <person name="Fujiyama A."/>
            <person name="Inagaki F."/>
            <person name="Takami H."/>
        </authorList>
    </citation>
    <scope>NUCLEOTIDE SEQUENCE</scope>
    <source>
        <strain evidence="3">Expedition CK06-06</strain>
    </source>
</reference>
<keyword evidence="1" id="KW-0677">Repeat</keyword>
<dbReference type="InterPro" id="IPR019734">
    <property type="entry name" value="TPR_rpt"/>
</dbReference>
<dbReference type="SUPFAM" id="SSF48452">
    <property type="entry name" value="TPR-like"/>
    <property type="match status" value="1"/>
</dbReference>
<dbReference type="PROSITE" id="PS50005">
    <property type="entry name" value="TPR"/>
    <property type="match status" value="4"/>
</dbReference>
<dbReference type="PROSITE" id="PS50293">
    <property type="entry name" value="TPR_REGION"/>
    <property type="match status" value="1"/>
</dbReference>
<dbReference type="Pfam" id="PF13414">
    <property type="entry name" value="TPR_11"/>
    <property type="match status" value="2"/>
</dbReference>
<gene>
    <name evidence="3" type="ORF">S01H1_14682</name>
</gene>
<dbReference type="Pfam" id="PF13176">
    <property type="entry name" value="TPR_7"/>
    <property type="match status" value="1"/>
</dbReference>
<comment type="caution">
    <text evidence="3">The sequence shown here is derived from an EMBL/GenBank/DDBJ whole genome shotgun (WGS) entry which is preliminary data.</text>
</comment>
<accession>X0RGU5</accession>
<dbReference type="Gene3D" id="1.25.40.10">
    <property type="entry name" value="Tetratricopeptide repeat domain"/>
    <property type="match status" value="2"/>
</dbReference>
<evidence type="ECO:0000256" key="1">
    <source>
        <dbReference type="ARBA" id="ARBA00022737"/>
    </source>
</evidence>
<keyword evidence="2" id="KW-0802">TPR repeat</keyword>
<protein>
    <submittedName>
        <fullName evidence="3">Uncharacterized protein</fullName>
    </submittedName>
</protein>
<evidence type="ECO:0000313" key="3">
    <source>
        <dbReference type="EMBL" id="GAF67963.1"/>
    </source>
</evidence>
<dbReference type="SMART" id="SM00028">
    <property type="entry name" value="TPR"/>
    <property type="match status" value="4"/>
</dbReference>
<dbReference type="AlphaFoldDB" id="X0RGU5"/>
<proteinExistence type="predicted"/>
<sequence>LKNLAMEKKLDRYRKQLEKIISDQTPPEKITAKQKVDRETREKLRSLGYISSIQVTKKENFGAQDDVKVLLPYSNKTDEAWDLYKEGKEDEGIKLLTEIIEERKDIDMAYKRLAAIYDETGRKEEALEILEQGLNTLPSNYEIFQDYVKMLVSAGQHDKVISTFEKMSLREVEFNPEAWNNLGIAYAKKGDLKEAIKAYEIGLSLDSRYPELYNNMANAYFSLGLQTRDSYVFQNCFEYYKKAIELDPKYPAPYLGLGHAYREAGNMEGAIYCWEKALEADPNFSQAHMDLAMAYLNTGNKVKACELLNEYKKKYYHLMTPAEKARFDDIMKKCQK</sequence>
<organism evidence="3">
    <name type="scientific">marine sediment metagenome</name>
    <dbReference type="NCBI Taxonomy" id="412755"/>
    <lineage>
        <taxon>unclassified sequences</taxon>
        <taxon>metagenomes</taxon>
        <taxon>ecological metagenomes</taxon>
    </lineage>
</organism>
<dbReference type="PANTHER" id="PTHR44943">
    <property type="entry name" value="CELLULOSE SYNTHASE OPERON PROTEIN C"/>
    <property type="match status" value="1"/>
</dbReference>